<organism evidence="2">
    <name type="scientific">Trypanosoma brucei equiperdum</name>
    <dbReference type="NCBI Taxonomy" id="630700"/>
    <lineage>
        <taxon>Eukaryota</taxon>
        <taxon>Discoba</taxon>
        <taxon>Euglenozoa</taxon>
        <taxon>Kinetoplastea</taxon>
        <taxon>Metakinetoplastina</taxon>
        <taxon>Trypanosomatida</taxon>
        <taxon>Trypanosomatidae</taxon>
        <taxon>Trypanosoma</taxon>
    </lineage>
</organism>
<reference evidence="2" key="1">
    <citation type="submission" date="2018-09" db="EMBL/GenBank/DDBJ databases">
        <title>whole genome sequence of T. equiperdum IVM-t1 strain.</title>
        <authorList>
            <person name="Suganuma K."/>
        </authorList>
    </citation>
    <scope>NUCLEOTIDE SEQUENCE [LARGE SCALE GENOMIC DNA]</scope>
    <source>
        <strain evidence="2">IVM-t1</strain>
    </source>
</reference>
<dbReference type="Pfam" id="PF09409">
    <property type="entry name" value="PUB"/>
    <property type="match status" value="1"/>
</dbReference>
<dbReference type="SUPFAM" id="SSF143503">
    <property type="entry name" value="PUG domain-like"/>
    <property type="match status" value="1"/>
</dbReference>
<sequence length="369" mass="41503">MKTLHLLLGLMHCDAPLNHRVKGLTILKRMLSNVVNYPTECKYRSINITSSTWINSITPAFHVFQLIEWLLGLGFEQSVGDSFLIFKGSSLDCMANACRDVSLLLYACEVDAPSNTSGSKRCVDDLVPLLRVVSGHNDQCGSNTVDTSQAIYTALQPSVSDETWKVLKNRLRLIVLECECERQNQPRLKEKLCPPTLAARNLEAWTSLCELVRFINLRHLEEGLAAVNMERFESRGVRKVDTRGGEKGNINNLSNLVAARQKDKLSLQNSGRASIDQEVQAVGTRLIVDIASCIEQISVLEGDQGLVRKDRLEAKRLLEKFGEDGDVRYLHLLREEWSQRLEEKKKIKGIALFILSDPRLATLIHLILL</sequence>
<dbReference type="AlphaFoldDB" id="A0A3L6LA15"/>
<comment type="caution">
    <text evidence="2">The sequence shown here is derived from an EMBL/GenBank/DDBJ whole genome shotgun (WGS) entry which is preliminary data.</text>
</comment>
<proteinExistence type="predicted"/>
<dbReference type="EMBL" id="QSBY01000003">
    <property type="protein sequence ID" value="RHW73462.1"/>
    <property type="molecule type" value="Genomic_DNA"/>
</dbReference>
<name>A0A3L6LA15_9TRYP</name>
<evidence type="ECO:0000313" key="2">
    <source>
        <dbReference type="EMBL" id="RHW73462.1"/>
    </source>
</evidence>
<dbReference type="Proteomes" id="UP000266743">
    <property type="component" value="Chromosome 3"/>
</dbReference>
<dbReference type="InterPro" id="IPR018997">
    <property type="entry name" value="PUB_domain"/>
</dbReference>
<dbReference type="Gene3D" id="1.20.58.2190">
    <property type="match status" value="1"/>
</dbReference>
<dbReference type="CDD" id="cd09212">
    <property type="entry name" value="PUB"/>
    <property type="match status" value="1"/>
</dbReference>
<protein>
    <submittedName>
        <fullName evidence="2">PUB domain containing protein</fullName>
    </submittedName>
</protein>
<gene>
    <name evidence="2" type="ORF">DPX39_030010200</name>
</gene>
<evidence type="ECO:0000259" key="1">
    <source>
        <dbReference type="Pfam" id="PF09409"/>
    </source>
</evidence>
<accession>A0A3L6LA15</accession>
<dbReference type="InterPro" id="IPR036339">
    <property type="entry name" value="PUB-like_dom_sf"/>
</dbReference>
<feature type="domain" description="PUB" evidence="1">
    <location>
        <begin position="18"/>
        <end position="97"/>
    </location>
</feature>